<keyword evidence="6" id="KW-0418">Kinase</keyword>
<keyword evidence="4" id="KW-0808">Transferase</keyword>
<evidence type="ECO:0000256" key="2">
    <source>
        <dbReference type="ARBA" id="ARBA00012438"/>
    </source>
</evidence>
<dbReference type="GO" id="GO:0046983">
    <property type="term" value="F:protein dimerization activity"/>
    <property type="evidence" value="ECO:0007669"/>
    <property type="project" value="InterPro"/>
</dbReference>
<proteinExistence type="predicted"/>
<dbReference type="EMBL" id="QJHL01000001">
    <property type="protein sequence ID" value="PXY47128.1"/>
    <property type="molecule type" value="Genomic_DNA"/>
</dbReference>
<dbReference type="InterPro" id="IPR003594">
    <property type="entry name" value="HATPase_dom"/>
</dbReference>
<dbReference type="Pfam" id="PF07730">
    <property type="entry name" value="HisKA_3"/>
    <property type="match status" value="1"/>
</dbReference>
<keyword evidence="11" id="KW-0812">Transmembrane</keyword>
<sequence>MKKGMLLVLLLVVNICSSQNNRIIDSLLQSLKKGSDKQKNLTLINISDEYSNFDLDKAILYADKSLVKAKKLKNDSLIGLSYNAIANNFQYKTELDSALKYHKKALEIRIKIKDSIGLADTYNNLGIFYDTKGEFSNAVKNYFKALYFYEKKQNIAKQAMVCSNIGIVFKAQKEYDKAIIYYRKSYELYSKTTDDFGKTTSAGNLGSILINLKQYEESLKYSVIAKKGYEKLGYERFVGYPLSNIAYVFDSLHNFKMANNKYLECLRLHKKHQNNFEIAEVSGAFANCLIKQKLFNKSIIYSQESLKYSKIAKANLLEINSFKVLALANSKLGNYQKAFQYSELYNLGKDSVFKTQNTKSIFELETKYQTAKKEKLLLEKEAEAKQQNIILITVSLIALFIAIIGLLIYRQQKLKHTQQEQEFELKTAIFQIENQNKLQEQRLNISRDLHDNIGSQLTFIISSVDNVKYAFDIDNKKLDDKLTNISSFAKETIVELRDTIWAMNSNEISFEDLESRINNFIEKAKEAKDEIQFSFETDGDLKATKLTSIEGMNVYRTIQEAVNNAVKYANASSISIDVKRIENQNQITIQDNGIGFDEAAIQKGNGLKNMQKRMEDIGGSFNLESSNLGTLITIWLNN</sequence>
<dbReference type="Pfam" id="PF13181">
    <property type="entry name" value="TPR_8"/>
    <property type="match status" value="1"/>
</dbReference>
<evidence type="ECO:0000256" key="5">
    <source>
        <dbReference type="ARBA" id="ARBA00022741"/>
    </source>
</evidence>
<reference evidence="13 14" key="1">
    <citation type="submission" date="2018-05" db="EMBL/GenBank/DDBJ databases">
        <title>Flavobacterium sp. strain IMCC34758, incomplete genome.</title>
        <authorList>
            <person name="Joung Y."/>
        </authorList>
    </citation>
    <scope>NUCLEOTIDE SEQUENCE [LARGE SCALE GENOMIC DNA]</scope>
    <source>
        <strain evidence="13 14">IMCC34758</strain>
    </source>
</reference>
<dbReference type="EC" id="2.7.13.3" evidence="2"/>
<dbReference type="GO" id="GO:0000155">
    <property type="term" value="F:phosphorelay sensor kinase activity"/>
    <property type="evidence" value="ECO:0007669"/>
    <property type="project" value="InterPro"/>
</dbReference>
<accession>A0A2V4C6Y6</accession>
<gene>
    <name evidence="13" type="ORF">DMB68_08270</name>
</gene>
<evidence type="ECO:0000313" key="13">
    <source>
        <dbReference type="EMBL" id="PXY47128.1"/>
    </source>
</evidence>
<keyword evidence="3" id="KW-0597">Phosphoprotein</keyword>
<dbReference type="SMART" id="SM00028">
    <property type="entry name" value="TPR"/>
    <property type="match status" value="4"/>
</dbReference>
<keyword evidence="11" id="KW-0472">Membrane</keyword>
<feature type="transmembrane region" description="Helical" evidence="11">
    <location>
        <begin position="389"/>
        <end position="409"/>
    </location>
</feature>
<dbReference type="Pfam" id="PF02518">
    <property type="entry name" value="HATPase_c"/>
    <property type="match status" value="1"/>
</dbReference>
<evidence type="ECO:0000256" key="1">
    <source>
        <dbReference type="ARBA" id="ARBA00000085"/>
    </source>
</evidence>
<dbReference type="OrthoDB" id="9778366at2"/>
<dbReference type="InterPro" id="IPR005467">
    <property type="entry name" value="His_kinase_dom"/>
</dbReference>
<keyword evidence="8" id="KW-0902">Two-component regulatory system</keyword>
<dbReference type="Proteomes" id="UP000247681">
    <property type="component" value="Unassembled WGS sequence"/>
</dbReference>
<keyword evidence="14" id="KW-1185">Reference proteome</keyword>
<dbReference type="Gene3D" id="1.25.40.10">
    <property type="entry name" value="Tetratricopeptide repeat domain"/>
    <property type="match status" value="2"/>
</dbReference>
<dbReference type="PANTHER" id="PTHR24421">
    <property type="entry name" value="NITRATE/NITRITE SENSOR PROTEIN NARX-RELATED"/>
    <property type="match status" value="1"/>
</dbReference>
<evidence type="ECO:0000256" key="4">
    <source>
        <dbReference type="ARBA" id="ARBA00022679"/>
    </source>
</evidence>
<dbReference type="PROSITE" id="PS50109">
    <property type="entry name" value="HIS_KIN"/>
    <property type="match status" value="1"/>
</dbReference>
<keyword evidence="9" id="KW-0802">TPR repeat</keyword>
<evidence type="ECO:0000256" key="8">
    <source>
        <dbReference type="ARBA" id="ARBA00023012"/>
    </source>
</evidence>
<dbReference type="PROSITE" id="PS50005">
    <property type="entry name" value="TPR"/>
    <property type="match status" value="2"/>
</dbReference>
<keyword evidence="11" id="KW-1133">Transmembrane helix</keyword>
<dbReference type="Gene3D" id="3.30.565.10">
    <property type="entry name" value="Histidine kinase-like ATPase, C-terminal domain"/>
    <property type="match status" value="1"/>
</dbReference>
<feature type="repeat" description="TPR" evidence="9">
    <location>
        <begin position="159"/>
        <end position="192"/>
    </location>
</feature>
<dbReference type="InterPro" id="IPR011990">
    <property type="entry name" value="TPR-like_helical_dom_sf"/>
</dbReference>
<evidence type="ECO:0000256" key="7">
    <source>
        <dbReference type="ARBA" id="ARBA00022840"/>
    </source>
</evidence>
<feature type="coiled-coil region" evidence="10">
    <location>
        <begin position="361"/>
        <end position="388"/>
    </location>
</feature>
<protein>
    <recommendedName>
        <fullName evidence="2">histidine kinase</fullName>
        <ecNumber evidence="2">2.7.13.3</ecNumber>
    </recommendedName>
</protein>
<dbReference type="InterPro" id="IPR019734">
    <property type="entry name" value="TPR_rpt"/>
</dbReference>
<keyword evidence="10" id="KW-0175">Coiled coil</keyword>
<feature type="domain" description="Histidine kinase" evidence="12">
    <location>
        <begin position="448"/>
        <end position="638"/>
    </location>
</feature>
<dbReference type="InterPro" id="IPR011712">
    <property type="entry name" value="Sig_transdc_His_kin_sub3_dim/P"/>
</dbReference>
<dbReference type="RefSeq" id="WP_110346129.1">
    <property type="nucleotide sequence ID" value="NZ_QJHL01000001.1"/>
</dbReference>
<comment type="catalytic activity">
    <reaction evidence="1">
        <text>ATP + protein L-histidine = ADP + protein N-phospho-L-histidine.</text>
        <dbReference type="EC" id="2.7.13.3"/>
    </reaction>
</comment>
<dbReference type="InterPro" id="IPR036890">
    <property type="entry name" value="HATPase_C_sf"/>
</dbReference>
<evidence type="ECO:0000313" key="14">
    <source>
        <dbReference type="Proteomes" id="UP000247681"/>
    </source>
</evidence>
<organism evidence="13 14">
    <name type="scientific">Flavobacterium hydrophilum</name>
    <dbReference type="NCBI Taxonomy" id="2211445"/>
    <lineage>
        <taxon>Bacteria</taxon>
        <taxon>Pseudomonadati</taxon>
        <taxon>Bacteroidota</taxon>
        <taxon>Flavobacteriia</taxon>
        <taxon>Flavobacteriales</taxon>
        <taxon>Flavobacteriaceae</taxon>
        <taxon>Flavobacterium</taxon>
    </lineage>
</organism>
<dbReference type="CDD" id="cd16917">
    <property type="entry name" value="HATPase_UhpB-NarQ-NarX-like"/>
    <property type="match status" value="1"/>
</dbReference>
<evidence type="ECO:0000256" key="11">
    <source>
        <dbReference type="SAM" id="Phobius"/>
    </source>
</evidence>
<evidence type="ECO:0000256" key="9">
    <source>
        <dbReference type="PROSITE-ProRule" id="PRU00339"/>
    </source>
</evidence>
<evidence type="ECO:0000256" key="3">
    <source>
        <dbReference type="ARBA" id="ARBA00022553"/>
    </source>
</evidence>
<feature type="repeat" description="TPR" evidence="9">
    <location>
        <begin position="119"/>
        <end position="152"/>
    </location>
</feature>
<comment type="caution">
    <text evidence="13">The sequence shown here is derived from an EMBL/GenBank/DDBJ whole genome shotgun (WGS) entry which is preliminary data.</text>
</comment>
<dbReference type="GO" id="GO:0005524">
    <property type="term" value="F:ATP binding"/>
    <property type="evidence" value="ECO:0007669"/>
    <property type="project" value="UniProtKB-KW"/>
</dbReference>
<dbReference type="AlphaFoldDB" id="A0A2V4C6Y6"/>
<dbReference type="SMART" id="SM00387">
    <property type="entry name" value="HATPase_c"/>
    <property type="match status" value="1"/>
</dbReference>
<dbReference type="Pfam" id="PF13424">
    <property type="entry name" value="TPR_12"/>
    <property type="match status" value="1"/>
</dbReference>
<dbReference type="PANTHER" id="PTHR24421:SF10">
    <property type="entry name" value="NITRATE_NITRITE SENSOR PROTEIN NARQ"/>
    <property type="match status" value="1"/>
</dbReference>
<keyword evidence="7" id="KW-0067">ATP-binding</keyword>
<name>A0A2V4C6Y6_9FLAO</name>
<dbReference type="GO" id="GO:0016020">
    <property type="term" value="C:membrane"/>
    <property type="evidence" value="ECO:0007669"/>
    <property type="project" value="InterPro"/>
</dbReference>
<evidence type="ECO:0000256" key="10">
    <source>
        <dbReference type="SAM" id="Coils"/>
    </source>
</evidence>
<evidence type="ECO:0000259" key="12">
    <source>
        <dbReference type="PROSITE" id="PS50109"/>
    </source>
</evidence>
<keyword evidence="5" id="KW-0547">Nucleotide-binding</keyword>
<dbReference type="Gene3D" id="1.20.5.1930">
    <property type="match status" value="1"/>
</dbReference>
<dbReference type="SUPFAM" id="SSF48452">
    <property type="entry name" value="TPR-like"/>
    <property type="match status" value="2"/>
</dbReference>
<dbReference type="InterPro" id="IPR050482">
    <property type="entry name" value="Sensor_HK_TwoCompSys"/>
</dbReference>
<dbReference type="SUPFAM" id="SSF55874">
    <property type="entry name" value="ATPase domain of HSP90 chaperone/DNA topoisomerase II/histidine kinase"/>
    <property type="match status" value="1"/>
</dbReference>
<evidence type="ECO:0000256" key="6">
    <source>
        <dbReference type="ARBA" id="ARBA00022777"/>
    </source>
</evidence>